<reference evidence="1" key="1">
    <citation type="submission" date="2020-04" db="EMBL/GenBank/DDBJ databases">
        <authorList>
            <person name="Chiriac C."/>
            <person name="Salcher M."/>
            <person name="Ghai R."/>
            <person name="Kavagutti S V."/>
        </authorList>
    </citation>
    <scope>NUCLEOTIDE SEQUENCE</scope>
</reference>
<dbReference type="EMBL" id="LR796381">
    <property type="protein sequence ID" value="CAB4140260.1"/>
    <property type="molecule type" value="Genomic_DNA"/>
</dbReference>
<proteinExistence type="predicted"/>
<evidence type="ECO:0000313" key="1">
    <source>
        <dbReference type="EMBL" id="CAB4140260.1"/>
    </source>
</evidence>
<dbReference type="InterPro" id="IPR036388">
    <property type="entry name" value="WH-like_DNA-bd_sf"/>
</dbReference>
<dbReference type="SUPFAM" id="SSF46785">
    <property type="entry name" value="Winged helix' DNA-binding domain"/>
    <property type="match status" value="1"/>
</dbReference>
<dbReference type="InterPro" id="IPR036390">
    <property type="entry name" value="WH_DNA-bd_sf"/>
</dbReference>
<name>A0A6J5M5B2_9CAUD</name>
<sequence>MTKSVNTTKQMSQLVNYKKAAFLLLQQDTRMGLLASAIFIQTCIFEGLSNVELAEMFEVTTTRVSVQVHILCDVAKSRDSEKGLSLCRQEVDSKDFRIKRIYLTEKGKKLKAKLFELLGE</sequence>
<gene>
    <name evidence="1" type="ORF">UFOVP396_24</name>
</gene>
<organism evidence="1">
    <name type="scientific">uncultured Caudovirales phage</name>
    <dbReference type="NCBI Taxonomy" id="2100421"/>
    <lineage>
        <taxon>Viruses</taxon>
        <taxon>Duplodnaviria</taxon>
        <taxon>Heunggongvirae</taxon>
        <taxon>Uroviricota</taxon>
        <taxon>Caudoviricetes</taxon>
        <taxon>Peduoviridae</taxon>
        <taxon>Maltschvirus</taxon>
        <taxon>Maltschvirus maltsch</taxon>
    </lineage>
</organism>
<protein>
    <submittedName>
        <fullName evidence="1">Uncharacterized protein</fullName>
    </submittedName>
</protein>
<accession>A0A6J5M5B2</accession>
<dbReference type="Gene3D" id="1.10.10.10">
    <property type="entry name" value="Winged helix-like DNA-binding domain superfamily/Winged helix DNA-binding domain"/>
    <property type="match status" value="1"/>
</dbReference>